<dbReference type="EMBL" id="JF803819">
    <property type="protein sequence ID" value="AFK79035.1"/>
    <property type="molecule type" value="mRNA"/>
</dbReference>
<dbReference type="PANTHER" id="PTHR48047">
    <property type="entry name" value="GLYCOSYLTRANSFERASE"/>
    <property type="match status" value="1"/>
</dbReference>
<dbReference type="GO" id="GO:0016114">
    <property type="term" value="P:terpenoid biosynthetic process"/>
    <property type="evidence" value="ECO:0007669"/>
    <property type="project" value="UniProtKB-UniPathway"/>
</dbReference>
<comment type="similarity">
    <text evidence="2 6">Belongs to the UDP-glycosyltransferase family.</text>
</comment>
<keyword evidence="5" id="KW-0414">Isoprene biosynthesis</keyword>
<dbReference type="Gene3D" id="3.40.50.2000">
    <property type="entry name" value="Glycogen Phosphorylase B"/>
    <property type="match status" value="2"/>
</dbReference>
<organism evidence="8">
    <name type="scientific">Bupleurum chinense</name>
    <name type="common">Chinese thoroughwax</name>
    <dbReference type="NCBI Taxonomy" id="52451"/>
    <lineage>
        <taxon>Eukaryota</taxon>
        <taxon>Viridiplantae</taxon>
        <taxon>Streptophyta</taxon>
        <taxon>Embryophyta</taxon>
        <taxon>Tracheophyta</taxon>
        <taxon>Spermatophyta</taxon>
        <taxon>Magnoliopsida</taxon>
        <taxon>eudicotyledons</taxon>
        <taxon>Gunneridae</taxon>
        <taxon>Pentapetalae</taxon>
        <taxon>asterids</taxon>
        <taxon>campanulids</taxon>
        <taxon>Apiales</taxon>
        <taxon>Apiaceae</taxon>
        <taxon>Apioideae</taxon>
        <taxon>Bupleureae</taxon>
        <taxon>Bupleurum</taxon>
    </lineage>
</organism>
<name>I3VI29_BUPCH</name>
<evidence type="ECO:0000256" key="1">
    <source>
        <dbReference type="ARBA" id="ARBA00004721"/>
    </source>
</evidence>
<dbReference type="GO" id="GO:0035251">
    <property type="term" value="F:UDP-glucosyltransferase activity"/>
    <property type="evidence" value="ECO:0007669"/>
    <property type="project" value="TreeGrafter"/>
</dbReference>
<evidence type="ECO:0000313" key="8">
    <source>
        <dbReference type="EMBL" id="AFK79035.1"/>
    </source>
</evidence>
<evidence type="ECO:0000256" key="4">
    <source>
        <dbReference type="ARBA" id="ARBA00022679"/>
    </source>
</evidence>
<dbReference type="PANTHER" id="PTHR48047:SF45">
    <property type="entry name" value="SCOPOLETIN GLUCOSYLTRANSFERASE-LIKE"/>
    <property type="match status" value="1"/>
</dbReference>
<accession>I3VI29</accession>
<sequence length="487" mass="54825">MGNEGALKIYMLPCLMSSHLVPLCEIGHLFSSTGQNVTILTTPHNASLIKNATTTPNFRVQTFPFPAEKVGLPEGVENFLTVSDIPTARKMYTAMSLLQTDIERFIVSNPPDCIVSDMFFPWTADLAVRIGVPRIVFQATCIFAQTLKDAVRRSDSPHRSVTDDYEPFVIPNLPHKITMTRSQLPDYVRSPNGYTQLIEQWREAELKSYGIIVNNFVEIESEYTDYYKKVMDDKIKIYHVGPVSLIHTSDNDKGERGPKTAVGENECLSWLNDKKLNSVLYVCFGSSCSTFPDAQLMEIACGLDASGCDFIWVVFGRDNESDDDMIKWTPPGFMERVIKTKRGMIIKGWAPQVLILDHPSVGGFLSHCGWNSVIESLSCGVPMATWPLYAEHFYNEKLLTQVLGVGIEVGAEDWNLWVDSGKKVVEREKIEKAVRKLMEGEDDVGKEMRNKTRELGEMAKNAVKEGGSSYKNLRILIEELKEIRDNK</sequence>
<dbReference type="PROSITE" id="PS00375">
    <property type="entry name" value="UDPGT"/>
    <property type="match status" value="1"/>
</dbReference>
<keyword evidence="3 6" id="KW-0328">Glycosyltransferase</keyword>
<evidence type="ECO:0000256" key="2">
    <source>
        <dbReference type="ARBA" id="ARBA00009995"/>
    </source>
</evidence>
<evidence type="ECO:0000256" key="5">
    <source>
        <dbReference type="ARBA" id="ARBA00023229"/>
    </source>
</evidence>
<proteinExistence type="evidence at transcript level"/>
<protein>
    <recommendedName>
        <fullName evidence="7">Glycosyltransferase</fullName>
        <ecNumber evidence="7">2.4.1.-</ecNumber>
    </recommendedName>
</protein>
<keyword evidence="4 6" id="KW-0808">Transferase</keyword>
<dbReference type="Pfam" id="PF00201">
    <property type="entry name" value="UDPGT"/>
    <property type="match status" value="1"/>
</dbReference>
<dbReference type="UniPathway" id="UPA00213"/>
<dbReference type="CDD" id="cd03784">
    <property type="entry name" value="GT1_Gtf-like"/>
    <property type="match status" value="1"/>
</dbReference>
<evidence type="ECO:0000256" key="7">
    <source>
        <dbReference type="RuleBase" id="RU362057"/>
    </source>
</evidence>
<dbReference type="FunFam" id="3.40.50.2000:FF:000202">
    <property type="entry name" value="Glycosyltransferase"/>
    <property type="match status" value="1"/>
</dbReference>
<comment type="pathway">
    <text evidence="1">Secondary metabolite biosynthesis; terpenoid biosynthesis.</text>
</comment>
<evidence type="ECO:0000256" key="3">
    <source>
        <dbReference type="ARBA" id="ARBA00022676"/>
    </source>
</evidence>
<dbReference type="InterPro" id="IPR002213">
    <property type="entry name" value="UDP_glucos_trans"/>
</dbReference>
<dbReference type="InterPro" id="IPR035595">
    <property type="entry name" value="UDP_glycos_trans_CS"/>
</dbReference>
<evidence type="ECO:0000256" key="6">
    <source>
        <dbReference type="RuleBase" id="RU003718"/>
    </source>
</evidence>
<dbReference type="SUPFAM" id="SSF53756">
    <property type="entry name" value="UDP-Glycosyltransferase/glycogen phosphorylase"/>
    <property type="match status" value="1"/>
</dbReference>
<reference evidence="8" key="1">
    <citation type="submission" date="2011-04" db="EMBL/GenBank/DDBJ databases">
        <title>Transcriptome analysis of Bupleurum chinense with focus on genes involved in saikosaponins biosynthesis.</title>
        <authorList>
            <person name="Sui C."/>
            <person name="Zhang J."/>
            <person name="Wei J."/>
            <person name="Chen S."/>
            <person name="Li Y."/>
            <person name="Xu J."/>
            <person name="Jin Y."/>
            <person name="Gao Z."/>
            <person name="Chen H."/>
            <person name="Yang C."/>
            <person name="Zhang Z."/>
        </authorList>
    </citation>
    <scope>NUCLEOTIDE SEQUENCE</scope>
</reference>
<dbReference type="AlphaFoldDB" id="I3VI29"/>
<dbReference type="EC" id="2.4.1.-" evidence="7"/>